<feature type="region of interest" description="Disordered" evidence="1">
    <location>
        <begin position="28"/>
        <end position="75"/>
    </location>
</feature>
<protein>
    <submittedName>
        <fullName evidence="2">Uncharacterized protein</fullName>
    </submittedName>
</protein>
<dbReference type="eggNOG" id="ENOG502QTCF">
    <property type="taxonomic scope" value="Eukaryota"/>
</dbReference>
<gene>
    <name evidence="3" type="ORF">B0I71DRAFT_129221</name>
    <name evidence="2" type="ORF">YALI1_E10455g</name>
</gene>
<reference evidence="3 5" key="2">
    <citation type="submission" date="2018-07" db="EMBL/GenBank/DDBJ databases">
        <title>Draft Genome Assemblies for Five Robust Yarrowia lipolytica Strains Exhibiting High Lipid Production and Pentose Sugar Utilization and Sugar Alcohol Secretion from Undetoxified Lignocellulosic Biomass Hydrolysates.</title>
        <authorList>
            <consortium name="DOE Joint Genome Institute"/>
            <person name="Walker C."/>
            <person name="Ryu S."/>
            <person name="Na H."/>
            <person name="Zane M."/>
            <person name="LaButti K."/>
            <person name="Lipzen A."/>
            <person name="Haridas S."/>
            <person name="Barry K."/>
            <person name="Grigoriev I.V."/>
            <person name="Quarterman J."/>
            <person name="Slininger P."/>
            <person name="Dien B."/>
            <person name="Trinh C.T."/>
        </authorList>
    </citation>
    <scope>NUCLEOTIDE SEQUENCE [LARGE SCALE GENOMIC DNA]</scope>
    <source>
        <strain evidence="3 5">YB392</strain>
    </source>
</reference>
<accession>A0A1H6Q3R9</accession>
<feature type="compositionally biased region" description="Basic residues" evidence="1">
    <location>
        <begin position="40"/>
        <end position="49"/>
    </location>
</feature>
<dbReference type="VEuPathDB" id="FungiDB:YALI0_E08602g"/>
<evidence type="ECO:0000313" key="2">
    <source>
        <dbReference type="EMBL" id="AOW05135.1"/>
    </source>
</evidence>
<dbReference type="Proteomes" id="UP000256601">
    <property type="component" value="Unassembled WGS sequence"/>
</dbReference>
<dbReference type="EMBL" id="CP017557">
    <property type="protein sequence ID" value="AOW05135.1"/>
    <property type="molecule type" value="Genomic_DNA"/>
</dbReference>
<proteinExistence type="predicted"/>
<evidence type="ECO:0000313" key="5">
    <source>
        <dbReference type="Proteomes" id="UP000256601"/>
    </source>
</evidence>
<dbReference type="InterPro" id="IPR058940">
    <property type="entry name" value="mS26_fungi"/>
</dbReference>
<organism evidence="2 4">
    <name type="scientific">Yarrowia lipolytica</name>
    <name type="common">Candida lipolytica</name>
    <dbReference type="NCBI Taxonomy" id="4952"/>
    <lineage>
        <taxon>Eukaryota</taxon>
        <taxon>Fungi</taxon>
        <taxon>Dikarya</taxon>
        <taxon>Ascomycota</taxon>
        <taxon>Saccharomycotina</taxon>
        <taxon>Dipodascomycetes</taxon>
        <taxon>Dipodascales</taxon>
        <taxon>Dipodascales incertae sedis</taxon>
        <taxon>Yarrowia</taxon>
    </lineage>
</organism>
<dbReference type="RefSeq" id="XP_503702.1">
    <property type="nucleotide sequence ID" value="XM_503702.1"/>
</dbReference>
<evidence type="ECO:0000313" key="4">
    <source>
        <dbReference type="Proteomes" id="UP000182444"/>
    </source>
</evidence>
<dbReference type="OrthoDB" id="5223508at2759"/>
<sequence>MSSRVSGVLPKPRSIVVPYASRRGFPVGQGYADEKMVPRGSHRFPKKKTVPTEEQLIATRNPPRTSAKHATPRSEIHKWHLKMADLRKQYLADSLVSAERADKAKYHYHKRYLAAAEKVKEDARNAGLTEAELLTLPTISGLLTNSQLKRQTEDEYEQKRLERQYNDQLQQLKDEEERARVTVQLIDQADDFIVTEEQLIAGVEKAFVNGSSSGRNPVGGWSITSFKEDSIMGVGRNSAGLEKLVSLASESEESKLTEIGDAIALELTGVTNNGKPGLGRIAEILRGDNVLERAEKLRLDQTKAGKAQIKKDMGEAEDLAEIRQALKDME</sequence>
<evidence type="ECO:0000256" key="1">
    <source>
        <dbReference type="SAM" id="MobiDB-lite"/>
    </source>
</evidence>
<dbReference type="VEuPathDB" id="FungiDB:YALI1_E10455g"/>
<evidence type="ECO:0000313" key="3">
    <source>
        <dbReference type="EMBL" id="RDW27338.1"/>
    </source>
</evidence>
<dbReference type="GeneID" id="2912495"/>
<dbReference type="KEGG" id="yli:2912495"/>
<dbReference type="EMBL" id="KZ858964">
    <property type="protein sequence ID" value="RDW27338.1"/>
    <property type="molecule type" value="Genomic_DNA"/>
</dbReference>
<dbReference type="Proteomes" id="UP000182444">
    <property type="component" value="Chromosome 1E"/>
</dbReference>
<dbReference type="AlphaFoldDB" id="A0A1H6Q3R9"/>
<reference evidence="2 4" key="1">
    <citation type="journal article" date="2016" name="PLoS ONE">
        <title>Sequence Assembly of Yarrowia lipolytica Strain W29/CLIB89 Shows Transposable Element Diversity.</title>
        <authorList>
            <person name="Magnan C."/>
            <person name="Yu J."/>
            <person name="Chang I."/>
            <person name="Jahn E."/>
            <person name="Kanomata Y."/>
            <person name="Wu J."/>
            <person name="Zeller M."/>
            <person name="Oakes M."/>
            <person name="Baldi P."/>
            <person name="Sandmeyer S."/>
        </authorList>
    </citation>
    <scope>NUCLEOTIDE SEQUENCE [LARGE SCALE GENOMIC DNA]</scope>
    <source>
        <strain evidence="2">CLIB89</strain>
        <strain evidence="4">CLIB89(W29)</strain>
    </source>
</reference>
<dbReference type="CDD" id="cd23703">
    <property type="entry name" value="mS26_PET12"/>
    <property type="match status" value="1"/>
</dbReference>
<dbReference type="Pfam" id="PF26163">
    <property type="entry name" value="mS26"/>
    <property type="match status" value="1"/>
</dbReference>
<name>A0A1H6Q3R9_YARLL</name>
<dbReference type="OMA" id="MGTINGQ"/>